<keyword evidence="6" id="KW-0539">Nucleus</keyword>
<dbReference type="InterPro" id="IPR027417">
    <property type="entry name" value="P-loop_NTPase"/>
</dbReference>
<evidence type="ECO:0000256" key="5">
    <source>
        <dbReference type="ARBA" id="ARBA00023204"/>
    </source>
</evidence>
<dbReference type="OrthoDB" id="1861185at2759"/>
<protein>
    <submittedName>
        <fullName evidence="8">DNA repair protein RAD51 3</fullName>
    </submittedName>
</protein>
<evidence type="ECO:0000256" key="6">
    <source>
        <dbReference type="ARBA" id="ARBA00023242"/>
    </source>
</evidence>
<dbReference type="Proteomes" id="UP000236333">
    <property type="component" value="Unassembled WGS sequence"/>
</dbReference>
<dbReference type="GO" id="GO:0005657">
    <property type="term" value="C:replication fork"/>
    <property type="evidence" value="ECO:0007669"/>
    <property type="project" value="TreeGrafter"/>
</dbReference>
<dbReference type="EMBL" id="PGGS01004506">
    <property type="protein sequence ID" value="PNG99012.1"/>
    <property type="molecule type" value="Genomic_DNA"/>
</dbReference>
<dbReference type="GO" id="GO:0008821">
    <property type="term" value="F:crossover junction DNA endonuclease activity"/>
    <property type="evidence" value="ECO:0007669"/>
    <property type="project" value="TreeGrafter"/>
</dbReference>
<dbReference type="InterPro" id="IPR052093">
    <property type="entry name" value="HR_Repair_Mediator"/>
</dbReference>
<comment type="caution">
    <text evidence="8">The sequence shown here is derived from an EMBL/GenBank/DDBJ whole genome shotgun (WGS) entry which is preliminary data.</text>
</comment>
<dbReference type="PANTHER" id="PTHR46239:SF1">
    <property type="entry name" value="DNA REPAIR PROTEIN RAD51 HOMOLOG 3"/>
    <property type="match status" value="1"/>
</dbReference>
<evidence type="ECO:0000313" key="9">
    <source>
        <dbReference type="Proteomes" id="UP000236333"/>
    </source>
</evidence>
<evidence type="ECO:0000313" key="8">
    <source>
        <dbReference type="EMBL" id="PNG99012.1"/>
    </source>
</evidence>
<dbReference type="Gene3D" id="3.40.50.300">
    <property type="entry name" value="P-loop containing nucleotide triphosphate hydrolases"/>
    <property type="match status" value="1"/>
</dbReference>
<keyword evidence="5" id="KW-0234">DNA repair</keyword>
<dbReference type="GO" id="GO:0033065">
    <property type="term" value="C:Rad51C-XRCC3 complex"/>
    <property type="evidence" value="ECO:0007669"/>
    <property type="project" value="TreeGrafter"/>
</dbReference>
<dbReference type="GO" id="GO:0000707">
    <property type="term" value="P:meiotic DNA recombinase assembly"/>
    <property type="evidence" value="ECO:0007669"/>
    <property type="project" value="TreeGrafter"/>
</dbReference>
<dbReference type="GO" id="GO:0000400">
    <property type="term" value="F:four-way junction DNA binding"/>
    <property type="evidence" value="ECO:0007669"/>
    <property type="project" value="TreeGrafter"/>
</dbReference>
<feature type="non-terminal residue" evidence="8">
    <location>
        <position position="76"/>
    </location>
</feature>
<organism evidence="8 9">
    <name type="scientific">Tetrabaena socialis</name>
    <dbReference type="NCBI Taxonomy" id="47790"/>
    <lineage>
        <taxon>Eukaryota</taxon>
        <taxon>Viridiplantae</taxon>
        <taxon>Chlorophyta</taxon>
        <taxon>core chlorophytes</taxon>
        <taxon>Chlorophyceae</taxon>
        <taxon>CS clade</taxon>
        <taxon>Chlamydomonadales</taxon>
        <taxon>Tetrabaenaceae</taxon>
        <taxon>Tetrabaena</taxon>
    </lineage>
</organism>
<accession>A0A2J7ZFG4</accession>
<dbReference type="GO" id="GO:0033063">
    <property type="term" value="C:Rad51B-Rad51C-Rad51D-XRCC2 complex"/>
    <property type="evidence" value="ECO:0007669"/>
    <property type="project" value="TreeGrafter"/>
</dbReference>
<gene>
    <name evidence="8" type="ORF">TSOC_015217</name>
</gene>
<dbReference type="GO" id="GO:0007131">
    <property type="term" value="P:reciprocal meiotic recombination"/>
    <property type="evidence" value="ECO:0007669"/>
    <property type="project" value="TreeGrafter"/>
</dbReference>
<dbReference type="InterPro" id="IPR013632">
    <property type="entry name" value="Rad51_C"/>
</dbReference>
<dbReference type="AlphaFoldDB" id="A0A2J7ZFG4"/>
<keyword evidence="2" id="KW-0547">Nucleotide-binding</keyword>
<evidence type="ECO:0000256" key="2">
    <source>
        <dbReference type="ARBA" id="ARBA00022741"/>
    </source>
</evidence>
<sequence>MQLAVNVQYPRMLAGAQGQAVYVDTEGSFMPERCADIAEGAVRHVMAVAARQTAAGRPELAAALRGGGGGGGGAFD</sequence>
<keyword evidence="3" id="KW-0227">DNA damage</keyword>
<evidence type="ECO:0000256" key="3">
    <source>
        <dbReference type="ARBA" id="ARBA00022763"/>
    </source>
</evidence>
<evidence type="ECO:0000256" key="1">
    <source>
        <dbReference type="ARBA" id="ARBA00004123"/>
    </source>
</evidence>
<proteinExistence type="predicted"/>
<feature type="domain" description="Rad51-like C-terminal" evidence="7">
    <location>
        <begin position="2"/>
        <end position="40"/>
    </location>
</feature>
<evidence type="ECO:0000256" key="4">
    <source>
        <dbReference type="ARBA" id="ARBA00022840"/>
    </source>
</evidence>
<comment type="subcellular location">
    <subcellularLocation>
        <location evidence="1">Nucleus</location>
    </subcellularLocation>
</comment>
<evidence type="ECO:0000259" key="7">
    <source>
        <dbReference type="Pfam" id="PF08423"/>
    </source>
</evidence>
<keyword evidence="9" id="KW-1185">Reference proteome</keyword>
<keyword evidence="4" id="KW-0067">ATP-binding</keyword>
<dbReference type="Pfam" id="PF08423">
    <property type="entry name" value="Rad51"/>
    <property type="match status" value="1"/>
</dbReference>
<dbReference type="PANTHER" id="PTHR46239">
    <property type="entry name" value="DNA REPAIR PROTEIN RAD51 HOMOLOG 3 RAD51C"/>
    <property type="match status" value="1"/>
</dbReference>
<name>A0A2J7ZFG4_9CHLO</name>
<dbReference type="GO" id="GO:0005524">
    <property type="term" value="F:ATP binding"/>
    <property type="evidence" value="ECO:0007669"/>
    <property type="project" value="UniProtKB-KW"/>
</dbReference>
<reference evidence="8 9" key="1">
    <citation type="journal article" date="2017" name="Mol. Biol. Evol.">
        <title>The 4-celled Tetrabaena socialis nuclear genome reveals the essential components for genetic control of cell number at the origin of multicellularity in the volvocine lineage.</title>
        <authorList>
            <person name="Featherston J."/>
            <person name="Arakaki Y."/>
            <person name="Hanschen E.R."/>
            <person name="Ferris P.J."/>
            <person name="Michod R.E."/>
            <person name="Olson B.J.S.C."/>
            <person name="Nozaki H."/>
            <person name="Durand P.M."/>
        </authorList>
    </citation>
    <scope>NUCLEOTIDE SEQUENCE [LARGE SCALE GENOMIC DNA]</scope>
    <source>
        <strain evidence="8 9">NIES-571</strain>
    </source>
</reference>